<name>A0A0G0T1K6_9BACT</name>
<feature type="domain" description="Glycosyltransferase 2-like" evidence="5">
    <location>
        <begin position="6"/>
        <end position="195"/>
    </location>
</feature>
<accession>A0A0G0T1K6</accession>
<comment type="caution">
    <text evidence="6">The sequence shown here is derived from an EMBL/GenBank/DDBJ whole genome shotgun (WGS) entry which is preliminary data.</text>
</comment>
<keyword evidence="4" id="KW-0812">Transmembrane</keyword>
<comment type="similarity">
    <text evidence="1">Belongs to the glycosyltransferase 2 family.</text>
</comment>
<dbReference type="PANTHER" id="PTHR43179:SF12">
    <property type="entry name" value="GALACTOFURANOSYLTRANSFERASE GLFT2"/>
    <property type="match status" value="1"/>
</dbReference>
<dbReference type="SUPFAM" id="SSF53448">
    <property type="entry name" value="Nucleotide-diphospho-sugar transferases"/>
    <property type="match status" value="1"/>
</dbReference>
<evidence type="ECO:0000256" key="2">
    <source>
        <dbReference type="ARBA" id="ARBA00022676"/>
    </source>
</evidence>
<sequence length="289" mass="33556">MKNIYVIILNYNGGKDTIDCIRSIKKSKIPPKFLRKFYRVNKNQNWKALIVDNKSTDDSLKFLKTKFPEIKIIENKINKGFAGGVNVGIRHALVKGADYILLLNNDTLAENDFVTPLITYLENNESIGIVSPVIKYKKNGKLLYDLGGKVNWGIGRTKHLEIQSFKDAKTQREEKIDYVSGCCMMVRREVFEKIGLFDERFFLYFEDVDFCLRARKAGFGISVVKDSIINHKLSGSFGNDGMWKFRENIKSNWKFIDKYLGWRKIFGFVYIFLLVFKGLTLRRVRPSKE</sequence>
<reference evidence="6 7" key="1">
    <citation type="journal article" date="2015" name="Nature">
        <title>rRNA introns, odd ribosomes, and small enigmatic genomes across a large radiation of phyla.</title>
        <authorList>
            <person name="Brown C.T."/>
            <person name="Hug L.A."/>
            <person name="Thomas B.C."/>
            <person name="Sharon I."/>
            <person name="Castelle C.J."/>
            <person name="Singh A."/>
            <person name="Wilkins M.J."/>
            <person name="Williams K.H."/>
            <person name="Banfield J.F."/>
        </authorList>
    </citation>
    <scope>NUCLEOTIDE SEQUENCE [LARGE SCALE GENOMIC DNA]</scope>
</reference>
<dbReference type="CDD" id="cd04186">
    <property type="entry name" value="GT_2_like_c"/>
    <property type="match status" value="1"/>
</dbReference>
<evidence type="ECO:0000313" key="7">
    <source>
        <dbReference type="Proteomes" id="UP000034539"/>
    </source>
</evidence>
<keyword evidence="4" id="KW-1133">Transmembrane helix</keyword>
<organism evidence="6 7">
    <name type="scientific">Candidatus Gottesmanbacteria bacterium GW2011_GWC2_39_8</name>
    <dbReference type="NCBI Taxonomy" id="1618450"/>
    <lineage>
        <taxon>Bacteria</taxon>
        <taxon>Candidatus Gottesmaniibacteriota</taxon>
    </lineage>
</organism>
<keyword evidence="2" id="KW-0328">Glycosyltransferase</keyword>
<proteinExistence type="inferred from homology"/>
<dbReference type="InterPro" id="IPR029044">
    <property type="entry name" value="Nucleotide-diphossugar_trans"/>
</dbReference>
<dbReference type="Pfam" id="PF00535">
    <property type="entry name" value="Glycos_transf_2"/>
    <property type="match status" value="1"/>
</dbReference>
<dbReference type="EMBL" id="LBXN01000063">
    <property type="protein sequence ID" value="KKR31697.1"/>
    <property type="molecule type" value="Genomic_DNA"/>
</dbReference>
<evidence type="ECO:0000256" key="1">
    <source>
        <dbReference type="ARBA" id="ARBA00006739"/>
    </source>
</evidence>
<feature type="transmembrane region" description="Helical" evidence="4">
    <location>
        <begin position="260"/>
        <end position="279"/>
    </location>
</feature>
<dbReference type="PANTHER" id="PTHR43179">
    <property type="entry name" value="RHAMNOSYLTRANSFERASE WBBL"/>
    <property type="match status" value="1"/>
</dbReference>
<protein>
    <submittedName>
        <fullName evidence="6">Putative glycosyltransferase</fullName>
    </submittedName>
</protein>
<keyword evidence="4" id="KW-0472">Membrane</keyword>
<evidence type="ECO:0000259" key="5">
    <source>
        <dbReference type="Pfam" id="PF00535"/>
    </source>
</evidence>
<dbReference type="Proteomes" id="UP000034539">
    <property type="component" value="Unassembled WGS sequence"/>
</dbReference>
<dbReference type="Gene3D" id="3.90.550.10">
    <property type="entry name" value="Spore Coat Polysaccharide Biosynthesis Protein SpsA, Chain A"/>
    <property type="match status" value="1"/>
</dbReference>
<dbReference type="GO" id="GO:0016757">
    <property type="term" value="F:glycosyltransferase activity"/>
    <property type="evidence" value="ECO:0007669"/>
    <property type="project" value="UniProtKB-KW"/>
</dbReference>
<dbReference type="PATRIC" id="fig|1618450.3.peg.1141"/>
<evidence type="ECO:0000256" key="3">
    <source>
        <dbReference type="ARBA" id="ARBA00022679"/>
    </source>
</evidence>
<dbReference type="InterPro" id="IPR001173">
    <property type="entry name" value="Glyco_trans_2-like"/>
</dbReference>
<keyword evidence="3 6" id="KW-0808">Transferase</keyword>
<dbReference type="AlphaFoldDB" id="A0A0G0T1K6"/>
<gene>
    <name evidence="6" type="ORF">UT63_C0063G0010</name>
</gene>
<evidence type="ECO:0000256" key="4">
    <source>
        <dbReference type="SAM" id="Phobius"/>
    </source>
</evidence>
<evidence type="ECO:0000313" key="6">
    <source>
        <dbReference type="EMBL" id="KKR31697.1"/>
    </source>
</evidence>